<organism evidence="7 8">
    <name type="scientific">Olsenella porci</name>
    <dbReference type="NCBI Taxonomy" id="2652279"/>
    <lineage>
        <taxon>Bacteria</taxon>
        <taxon>Bacillati</taxon>
        <taxon>Actinomycetota</taxon>
        <taxon>Coriobacteriia</taxon>
        <taxon>Coriobacteriales</taxon>
        <taxon>Atopobiaceae</taxon>
        <taxon>Olsenella</taxon>
    </lineage>
</organism>
<name>A0A6N7XMJ0_9ACTN</name>
<dbReference type="CDD" id="cd06127">
    <property type="entry name" value="DEDDh"/>
    <property type="match status" value="1"/>
</dbReference>
<feature type="transmembrane region" description="Helical" evidence="5">
    <location>
        <begin position="399"/>
        <end position="417"/>
    </location>
</feature>
<evidence type="ECO:0000256" key="2">
    <source>
        <dbReference type="ARBA" id="ARBA00022801"/>
    </source>
</evidence>
<keyword evidence="5" id="KW-1133">Transmembrane helix</keyword>
<keyword evidence="8" id="KW-1185">Reference proteome</keyword>
<feature type="transmembrane region" description="Helical" evidence="5">
    <location>
        <begin position="373"/>
        <end position="393"/>
    </location>
</feature>
<dbReference type="AlphaFoldDB" id="A0A6N7XMJ0"/>
<dbReference type="Gene3D" id="3.30.420.10">
    <property type="entry name" value="Ribonuclease H-like superfamily/Ribonuclease H"/>
    <property type="match status" value="1"/>
</dbReference>
<evidence type="ECO:0000256" key="1">
    <source>
        <dbReference type="ARBA" id="ARBA00022722"/>
    </source>
</evidence>
<dbReference type="InterPro" id="IPR013520">
    <property type="entry name" value="Ribonucl_H"/>
</dbReference>
<evidence type="ECO:0000256" key="3">
    <source>
        <dbReference type="ARBA" id="ARBA00022839"/>
    </source>
</evidence>
<gene>
    <name evidence="7" type="ORF">FYJ68_04965</name>
</gene>
<keyword evidence="2" id="KW-0378">Hydrolase</keyword>
<keyword evidence="5" id="KW-0812">Transmembrane</keyword>
<dbReference type="GO" id="GO:0008408">
    <property type="term" value="F:3'-5' exonuclease activity"/>
    <property type="evidence" value="ECO:0007669"/>
    <property type="project" value="TreeGrafter"/>
</dbReference>
<dbReference type="GO" id="GO:0003676">
    <property type="term" value="F:nucleic acid binding"/>
    <property type="evidence" value="ECO:0007669"/>
    <property type="project" value="InterPro"/>
</dbReference>
<feature type="domain" description="Exonuclease" evidence="6">
    <location>
        <begin position="17"/>
        <end position="188"/>
    </location>
</feature>
<proteinExistence type="predicted"/>
<comment type="caution">
    <text evidence="7">The sequence shown here is derived from an EMBL/GenBank/DDBJ whole genome shotgun (WGS) entry which is preliminary data.</text>
</comment>
<dbReference type="InterPro" id="IPR012337">
    <property type="entry name" value="RNaseH-like_sf"/>
</dbReference>
<dbReference type="SMART" id="SM00479">
    <property type="entry name" value="EXOIII"/>
    <property type="match status" value="1"/>
</dbReference>
<keyword evidence="1" id="KW-0540">Nuclease</keyword>
<keyword evidence="3 7" id="KW-0269">Exonuclease</keyword>
<dbReference type="PANTHER" id="PTHR30231:SF4">
    <property type="entry name" value="PROTEIN NEN2"/>
    <property type="match status" value="1"/>
</dbReference>
<feature type="region of interest" description="Disordered" evidence="4">
    <location>
        <begin position="202"/>
        <end position="226"/>
    </location>
</feature>
<reference evidence="7 8" key="1">
    <citation type="submission" date="2019-08" db="EMBL/GenBank/DDBJ databases">
        <title>In-depth cultivation of the pig gut microbiome towards novel bacterial diversity and tailored functional studies.</title>
        <authorList>
            <person name="Wylensek D."/>
            <person name="Hitch T.C.A."/>
            <person name="Clavel T."/>
        </authorList>
    </citation>
    <scope>NUCLEOTIDE SEQUENCE [LARGE SCALE GENOMIC DNA]</scope>
    <source>
        <strain evidence="7 8">CA-Schmier-601-WT-1</strain>
    </source>
</reference>
<dbReference type="EMBL" id="VUNC01000003">
    <property type="protein sequence ID" value="MST72458.1"/>
    <property type="molecule type" value="Genomic_DNA"/>
</dbReference>
<sequence length="422" mass="45943">MDTTDICSLLLGVPLDRVVVFDTETTGLRPGLDELLQVSIVDAFGNRLMDSLVRPTRRKSWPDAERIHGISPRDVRRAPTIDRLAPQIREIFGGDRLLVAYNMKFDMGFLRAAGIFGSEWSPDQTFDVMLEYLRVRGASSWSDSGRYRYSKLTDCAKFYGYSFSAHDSLEDARATAWCFRSLLCDPEYLSLVTEPYPSARQISATQSKSTREAASDLLPGQTTSLTGSGELTLGEFASGKSKGMPRYFVRLNGREVGACTARATEKVRKFMQLGPEDDLPGSVACEVALGKADSGSIRCSVTISEGSPLAKKAAELAERDRPKLRELEANDAAANRSMEVNTVAEAKPAGHMRTSPEVERHVAGRGQAIIRKLVLWSIGVSLAIPGAFALMYVPFGGGLASLIVAVILLLPAARLIGKAKKS</sequence>
<keyword evidence="5" id="KW-0472">Membrane</keyword>
<protein>
    <submittedName>
        <fullName evidence="7">3'-5' exonuclease</fullName>
    </submittedName>
</protein>
<evidence type="ECO:0000256" key="4">
    <source>
        <dbReference type="SAM" id="MobiDB-lite"/>
    </source>
</evidence>
<dbReference type="InterPro" id="IPR036397">
    <property type="entry name" value="RNaseH_sf"/>
</dbReference>
<dbReference type="PANTHER" id="PTHR30231">
    <property type="entry name" value="DNA POLYMERASE III SUBUNIT EPSILON"/>
    <property type="match status" value="1"/>
</dbReference>
<dbReference type="RefSeq" id="WP_154434606.1">
    <property type="nucleotide sequence ID" value="NZ_VUNC01000003.1"/>
</dbReference>
<dbReference type="Proteomes" id="UP000469325">
    <property type="component" value="Unassembled WGS sequence"/>
</dbReference>
<evidence type="ECO:0000259" key="6">
    <source>
        <dbReference type="SMART" id="SM00479"/>
    </source>
</evidence>
<accession>A0A6N7XMJ0</accession>
<dbReference type="Pfam" id="PF00929">
    <property type="entry name" value="RNase_T"/>
    <property type="match status" value="1"/>
</dbReference>
<evidence type="ECO:0000313" key="7">
    <source>
        <dbReference type="EMBL" id="MST72458.1"/>
    </source>
</evidence>
<dbReference type="SUPFAM" id="SSF53098">
    <property type="entry name" value="Ribonuclease H-like"/>
    <property type="match status" value="1"/>
</dbReference>
<evidence type="ECO:0000313" key="8">
    <source>
        <dbReference type="Proteomes" id="UP000469325"/>
    </source>
</evidence>
<evidence type="ECO:0000256" key="5">
    <source>
        <dbReference type="SAM" id="Phobius"/>
    </source>
</evidence>